<dbReference type="OrthoDB" id="4843839at2"/>
<evidence type="ECO:0000256" key="1">
    <source>
        <dbReference type="SAM" id="SignalP"/>
    </source>
</evidence>
<organism evidence="2 3">
    <name type="scientific">Knoellia sinensis KCTC 19936</name>
    <dbReference type="NCBI Taxonomy" id="1385520"/>
    <lineage>
        <taxon>Bacteria</taxon>
        <taxon>Bacillati</taxon>
        <taxon>Actinomycetota</taxon>
        <taxon>Actinomycetes</taxon>
        <taxon>Micrococcales</taxon>
        <taxon>Intrasporangiaceae</taxon>
        <taxon>Knoellia</taxon>
    </lineage>
</organism>
<feature type="signal peptide" evidence="1">
    <location>
        <begin position="1"/>
        <end position="22"/>
    </location>
</feature>
<gene>
    <name evidence="2" type="ORF">N802_03400</name>
</gene>
<comment type="caution">
    <text evidence="2">The sequence shown here is derived from an EMBL/GenBank/DDBJ whole genome shotgun (WGS) entry which is preliminary data.</text>
</comment>
<dbReference type="AlphaFoldDB" id="A0A0A0J2V8"/>
<evidence type="ECO:0000313" key="3">
    <source>
        <dbReference type="Proteomes" id="UP000030002"/>
    </source>
</evidence>
<name>A0A0A0J2V8_9MICO</name>
<dbReference type="RefSeq" id="WP_035917129.1">
    <property type="nucleotide sequence ID" value="NZ_AVPJ01000010.1"/>
</dbReference>
<keyword evidence="3" id="KW-1185">Reference proteome</keyword>
<proteinExistence type="predicted"/>
<protein>
    <recommendedName>
        <fullName evidence="4">Haemophore haem-binding domain-containing protein</fullName>
    </recommendedName>
</protein>
<evidence type="ECO:0000313" key="2">
    <source>
        <dbReference type="EMBL" id="KGN31740.1"/>
    </source>
</evidence>
<dbReference type="EMBL" id="AVPJ01000010">
    <property type="protein sequence ID" value="KGN31740.1"/>
    <property type="molecule type" value="Genomic_DNA"/>
</dbReference>
<accession>A0A0A0J2V8</accession>
<evidence type="ECO:0008006" key="4">
    <source>
        <dbReference type="Google" id="ProtNLM"/>
    </source>
</evidence>
<sequence>MRRSSRVAAVAALAITGTVVLATPAAAGPSPRASCVGQVFVPQATGDPGAIARRIAEIKGFIDIPWGQVVSDLLAHAPEACGRE</sequence>
<dbReference type="Proteomes" id="UP000030002">
    <property type="component" value="Unassembled WGS sequence"/>
</dbReference>
<feature type="chain" id="PRO_5038620705" description="Haemophore haem-binding domain-containing protein" evidence="1">
    <location>
        <begin position="23"/>
        <end position="84"/>
    </location>
</feature>
<reference evidence="2 3" key="1">
    <citation type="submission" date="2013-08" db="EMBL/GenBank/DDBJ databases">
        <title>The genome sequence of Knoellia sinensis.</title>
        <authorList>
            <person name="Zhu W."/>
            <person name="Wang G."/>
        </authorList>
    </citation>
    <scope>NUCLEOTIDE SEQUENCE [LARGE SCALE GENOMIC DNA]</scope>
    <source>
        <strain evidence="2 3">KCTC 19936</strain>
    </source>
</reference>
<keyword evidence="1" id="KW-0732">Signal</keyword>